<organism evidence="3 4">
    <name type="scientific">Streblomastix strix</name>
    <dbReference type="NCBI Taxonomy" id="222440"/>
    <lineage>
        <taxon>Eukaryota</taxon>
        <taxon>Metamonada</taxon>
        <taxon>Preaxostyla</taxon>
        <taxon>Oxymonadida</taxon>
        <taxon>Streblomastigidae</taxon>
        <taxon>Streblomastix</taxon>
    </lineage>
</organism>
<dbReference type="OrthoDB" id="49113at2759"/>
<evidence type="ECO:0000256" key="2">
    <source>
        <dbReference type="SAM" id="MobiDB-lite"/>
    </source>
</evidence>
<accession>A0A5J4V357</accession>
<name>A0A5J4V357_9EUKA</name>
<feature type="compositionally biased region" description="Basic and acidic residues" evidence="2">
    <location>
        <begin position="195"/>
        <end position="263"/>
    </location>
</feature>
<dbReference type="Gene3D" id="1.25.10.10">
    <property type="entry name" value="Leucine-rich Repeat Variant"/>
    <property type="match status" value="1"/>
</dbReference>
<dbReference type="SUPFAM" id="SSF48371">
    <property type="entry name" value="ARM repeat"/>
    <property type="match status" value="1"/>
</dbReference>
<keyword evidence="1" id="KW-0175">Coiled coil</keyword>
<dbReference type="InterPro" id="IPR016024">
    <property type="entry name" value="ARM-type_fold"/>
</dbReference>
<feature type="region of interest" description="Disordered" evidence="2">
    <location>
        <begin position="191"/>
        <end position="263"/>
    </location>
</feature>
<evidence type="ECO:0000256" key="1">
    <source>
        <dbReference type="SAM" id="Coils"/>
    </source>
</evidence>
<dbReference type="InterPro" id="IPR011989">
    <property type="entry name" value="ARM-like"/>
</dbReference>
<dbReference type="Proteomes" id="UP000324800">
    <property type="component" value="Unassembled WGS sequence"/>
</dbReference>
<dbReference type="EMBL" id="SNRW01010010">
    <property type="protein sequence ID" value="KAA6377159.1"/>
    <property type="molecule type" value="Genomic_DNA"/>
</dbReference>
<evidence type="ECO:0000313" key="3">
    <source>
        <dbReference type="EMBL" id="KAA6377159.1"/>
    </source>
</evidence>
<protein>
    <recommendedName>
        <fullName evidence="5">SPRY domain-containing protein</fullName>
    </recommendedName>
</protein>
<feature type="coiled-coil region" evidence="1">
    <location>
        <begin position="298"/>
        <end position="395"/>
    </location>
</feature>
<reference evidence="3 4" key="1">
    <citation type="submission" date="2019-03" db="EMBL/GenBank/DDBJ databases">
        <title>Single cell metagenomics reveals metabolic interactions within the superorganism composed of flagellate Streblomastix strix and complex community of Bacteroidetes bacteria on its surface.</title>
        <authorList>
            <person name="Treitli S.C."/>
            <person name="Kolisko M."/>
            <person name="Husnik F."/>
            <person name="Keeling P."/>
            <person name="Hampl V."/>
        </authorList>
    </citation>
    <scope>NUCLEOTIDE SEQUENCE [LARGE SCALE GENOMIC DNA]</scope>
    <source>
        <strain evidence="3">ST1C</strain>
    </source>
</reference>
<comment type="caution">
    <text evidence="3">The sequence shown here is derived from an EMBL/GenBank/DDBJ whole genome shotgun (WGS) entry which is preliminary data.</text>
</comment>
<sequence>MSKRPTESIRNSNSIQQSNEFTQFPELPLLINGVLSEDPEIHVQSTEKILSIALHETDCGSTSNDLFLSPLITILKGTSEEQSKIASEALSKLVSNSENIRDSLMKSGFVEMIHFILNDENAIEYVQLNILRVINDLIYNQTAPQHMNILIDVLEKLSKQQDEKKLKLAKQAKLIHALLISQGATRILSPEEEQELRRENEEKTNQIEQLRRQDQEKTNQIEQLNRQDQEKSNQLEQLRRQDQEKTNQIEQYRISDQDKSNQIEQYRKCDQENIRKNEESKNKITDLQRNIGENAKIIAEMQQKDEQKTNKQIELERKDEQLKNKITEFERKSEQQKKENDELKKFNEEQKRKNCEYERKDYEQKRDNEELKRKIIEFERDNQTKIKEIEDFKKQELEKSLQVKIPFSITVPAGSYKKEGEFTFISTNRESKTFPIGPAVSRGVYRFQFLINKVGTQFFGVMKPGLIIPFGQYAYSSPYCKDCMYFSSKGSVNWNLKPTKGNLEMKDGDIIAIEVNQAYPRTVHLFINNVQQLVYMSGIPESVQFFFVLYEQDNSVTVLSLKKLAVPTVKNISEAKEVKWE</sequence>
<gene>
    <name evidence="3" type="ORF">EZS28_027315</name>
</gene>
<proteinExistence type="predicted"/>
<evidence type="ECO:0000313" key="4">
    <source>
        <dbReference type="Proteomes" id="UP000324800"/>
    </source>
</evidence>
<dbReference type="AlphaFoldDB" id="A0A5J4V357"/>
<evidence type="ECO:0008006" key="5">
    <source>
        <dbReference type="Google" id="ProtNLM"/>
    </source>
</evidence>